<gene>
    <name evidence="1" type="ORF">DH2020_012466</name>
</gene>
<protein>
    <submittedName>
        <fullName evidence="1">Uncharacterized protein</fullName>
    </submittedName>
</protein>
<dbReference type="EMBL" id="JABTTQ020000006">
    <property type="protein sequence ID" value="KAK6152827.1"/>
    <property type="molecule type" value="Genomic_DNA"/>
</dbReference>
<evidence type="ECO:0000313" key="1">
    <source>
        <dbReference type="EMBL" id="KAK6152827.1"/>
    </source>
</evidence>
<comment type="caution">
    <text evidence="1">The sequence shown here is derived from an EMBL/GenBank/DDBJ whole genome shotgun (WGS) entry which is preliminary data.</text>
</comment>
<organism evidence="1 2">
    <name type="scientific">Rehmannia glutinosa</name>
    <name type="common">Chinese foxglove</name>
    <dbReference type="NCBI Taxonomy" id="99300"/>
    <lineage>
        <taxon>Eukaryota</taxon>
        <taxon>Viridiplantae</taxon>
        <taxon>Streptophyta</taxon>
        <taxon>Embryophyta</taxon>
        <taxon>Tracheophyta</taxon>
        <taxon>Spermatophyta</taxon>
        <taxon>Magnoliopsida</taxon>
        <taxon>eudicotyledons</taxon>
        <taxon>Gunneridae</taxon>
        <taxon>Pentapetalae</taxon>
        <taxon>asterids</taxon>
        <taxon>lamiids</taxon>
        <taxon>Lamiales</taxon>
        <taxon>Orobanchaceae</taxon>
        <taxon>Rehmannieae</taxon>
        <taxon>Rehmannia</taxon>
    </lineage>
</organism>
<accession>A0ABR0WZF8</accession>
<proteinExistence type="predicted"/>
<sequence length="366" mass="41408">MVESLRNHHPITAMSISNPKPLRVCFSYAAYAKNLIRHLYSSNIPVEAGMSEAEFSAVESSFNFTFPPDLRSILREGLPVGPGFPNWRSSSSQQLEILTNLPILGICKGVSKTEFWIESWGDRPDDNDRAIKLAKRFLKKAPILVPIYRNFYIPSTPCMAGNPVFYVYGGDVRLWSFDIAGFFQRFEFGMGGGGGEEVSRRPRILSGFCAAPAWAATEARRIEFWSEMAEARTDTRGWWSGDLGGCLEEVCWKLRDGGWREEDVREMMMMDGCDEVSSSDQEPLDRECVEWRVRVMSARLLRAGWSTEDVVESLGCPEDCHHQNENFELLEVSALFSQVALKFFDQCHLQCFASLDLSIFHGFGLS</sequence>
<keyword evidence="2" id="KW-1185">Reference proteome</keyword>
<name>A0ABR0WZF8_REHGL</name>
<dbReference type="Proteomes" id="UP001318860">
    <property type="component" value="Unassembled WGS sequence"/>
</dbReference>
<reference evidence="1 2" key="1">
    <citation type="journal article" date="2021" name="Comput. Struct. Biotechnol. J.">
        <title>De novo genome assembly of the potent medicinal plant Rehmannia glutinosa using nanopore technology.</title>
        <authorList>
            <person name="Ma L."/>
            <person name="Dong C."/>
            <person name="Song C."/>
            <person name="Wang X."/>
            <person name="Zheng X."/>
            <person name="Niu Y."/>
            <person name="Chen S."/>
            <person name="Feng W."/>
        </authorList>
    </citation>
    <scope>NUCLEOTIDE SEQUENCE [LARGE SCALE GENOMIC DNA]</scope>
    <source>
        <strain evidence="1">DH-2019</strain>
    </source>
</reference>
<dbReference type="PANTHER" id="PTHR32011:SF6">
    <property type="entry name" value="KNR4_SMI1-LIKE DOMAIN-CONTAINING PROTEIN"/>
    <property type="match status" value="1"/>
</dbReference>
<dbReference type="PANTHER" id="PTHR32011">
    <property type="entry name" value="OS08G0472400 PROTEIN"/>
    <property type="match status" value="1"/>
</dbReference>
<evidence type="ECO:0000313" key="2">
    <source>
        <dbReference type="Proteomes" id="UP001318860"/>
    </source>
</evidence>